<dbReference type="Gene3D" id="3.40.50.150">
    <property type="entry name" value="Vaccinia Virus protein VP39"/>
    <property type="match status" value="1"/>
</dbReference>
<evidence type="ECO:0000259" key="1">
    <source>
        <dbReference type="Pfam" id="PF08241"/>
    </source>
</evidence>
<dbReference type="OrthoDB" id="66144at2759"/>
<protein>
    <submittedName>
        <fullName evidence="2">Juvenile hormone acid O-methyltransferase</fullName>
    </submittedName>
</protein>
<keyword evidence="3" id="KW-1185">Reference proteome</keyword>
<dbReference type="PANTHER" id="PTHR43861:SF1">
    <property type="entry name" value="TRANS-ACONITATE 2-METHYLTRANSFERASE"/>
    <property type="match status" value="1"/>
</dbReference>
<keyword evidence="2" id="KW-0489">Methyltransferase</keyword>
<keyword evidence="2" id="KW-0808">Transferase</keyword>
<feature type="domain" description="Methyltransferase type 11" evidence="1">
    <location>
        <begin position="37"/>
        <end position="137"/>
    </location>
</feature>
<accession>A0A226DSV9</accession>
<dbReference type="InterPro" id="IPR029063">
    <property type="entry name" value="SAM-dependent_MTases_sf"/>
</dbReference>
<comment type="caution">
    <text evidence="2">The sequence shown here is derived from an EMBL/GenBank/DDBJ whole genome shotgun (WGS) entry which is preliminary data.</text>
</comment>
<dbReference type="CDD" id="cd02440">
    <property type="entry name" value="AdoMet_MTases"/>
    <property type="match status" value="1"/>
</dbReference>
<dbReference type="OMA" id="CSHREIN"/>
<organism evidence="2 3">
    <name type="scientific">Folsomia candida</name>
    <name type="common">Springtail</name>
    <dbReference type="NCBI Taxonomy" id="158441"/>
    <lineage>
        <taxon>Eukaryota</taxon>
        <taxon>Metazoa</taxon>
        <taxon>Ecdysozoa</taxon>
        <taxon>Arthropoda</taxon>
        <taxon>Hexapoda</taxon>
        <taxon>Collembola</taxon>
        <taxon>Entomobryomorpha</taxon>
        <taxon>Isotomoidea</taxon>
        <taxon>Isotomidae</taxon>
        <taxon>Proisotominae</taxon>
        <taxon>Folsomia</taxon>
    </lineage>
</organism>
<name>A0A226DSV9_FOLCA</name>
<dbReference type="EMBL" id="LNIX01000012">
    <property type="protein sequence ID" value="OXA48303.1"/>
    <property type="molecule type" value="Genomic_DNA"/>
</dbReference>
<dbReference type="GO" id="GO:0008757">
    <property type="term" value="F:S-adenosylmethionine-dependent methyltransferase activity"/>
    <property type="evidence" value="ECO:0007669"/>
    <property type="project" value="InterPro"/>
</dbReference>
<evidence type="ECO:0000313" key="2">
    <source>
        <dbReference type="EMBL" id="OXA48303.1"/>
    </source>
</evidence>
<dbReference type="Pfam" id="PF08241">
    <property type="entry name" value="Methyltransf_11"/>
    <property type="match status" value="1"/>
</dbReference>
<sequence length="280" mass="31830">MWDPDMYVKAIVNLPECLDALTDRLDAIPWREGEVVLDYGCGTGRATVPFLLPKTVATNSRLFGVDKSSAMITTANEGNKSDHASYAVGNILEDGGFPHEGVIFDKIFSFYCLHWCKEYKKILAKFYSILKPGGYICLLYVIECPHFLLLQQIGKLPKWAGYMKEIRDHFPDWIEHSQDARTELEKSCKEIGYEKLESLVHKSNVKLTLDAFTDLVMSLNPYLSEIPSALYPELKADYAKLILDKGDVVQDGCQELQFKHDMLFAIFRKPGNENNGFVRN</sequence>
<reference evidence="2 3" key="1">
    <citation type="submission" date="2015-12" db="EMBL/GenBank/DDBJ databases">
        <title>The genome of Folsomia candida.</title>
        <authorList>
            <person name="Faddeeva A."/>
            <person name="Derks M.F."/>
            <person name="Anvar Y."/>
            <person name="Smit S."/>
            <person name="Van Straalen N."/>
            <person name="Roelofs D."/>
        </authorList>
    </citation>
    <scope>NUCLEOTIDE SEQUENCE [LARGE SCALE GENOMIC DNA]</scope>
    <source>
        <strain evidence="2 3">VU population</strain>
        <tissue evidence="2">Whole body</tissue>
    </source>
</reference>
<dbReference type="STRING" id="158441.A0A226DSV9"/>
<dbReference type="PANTHER" id="PTHR43861">
    <property type="entry name" value="TRANS-ACONITATE 2-METHYLTRANSFERASE-RELATED"/>
    <property type="match status" value="1"/>
</dbReference>
<dbReference type="InterPro" id="IPR013216">
    <property type="entry name" value="Methyltransf_11"/>
</dbReference>
<proteinExistence type="predicted"/>
<dbReference type="SUPFAM" id="SSF53335">
    <property type="entry name" value="S-adenosyl-L-methionine-dependent methyltransferases"/>
    <property type="match status" value="1"/>
</dbReference>
<dbReference type="AlphaFoldDB" id="A0A226DSV9"/>
<dbReference type="Proteomes" id="UP000198287">
    <property type="component" value="Unassembled WGS sequence"/>
</dbReference>
<dbReference type="GO" id="GO:0032259">
    <property type="term" value="P:methylation"/>
    <property type="evidence" value="ECO:0007669"/>
    <property type="project" value="UniProtKB-KW"/>
</dbReference>
<gene>
    <name evidence="2" type="ORF">Fcan01_16981</name>
</gene>
<evidence type="ECO:0000313" key="3">
    <source>
        <dbReference type="Proteomes" id="UP000198287"/>
    </source>
</evidence>